<evidence type="ECO:0000313" key="2">
    <source>
        <dbReference type="Proteomes" id="UP000185207"/>
    </source>
</evidence>
<sequence>MRSFYFFFVKYIKKVLTCTTESYNCNFKNKHNKKQTQMINNVRSKAILQLEFHEKYTALIITGY</sequence>
<evidence type="ECO:0000313" key="1">
    <source>
        <dbReference type="EMBL" id="SIO37659.1"/>
    </source>
</evidence>
<reference evidence="2" key="1">
    <citation type="submission" date="2016-11" db="EMBL/GenBank/DDBJ databases">
        <authorList>
            <person name="Varghese N."/>
            <person name="Submissions S."/>
        </authorList>
    </citation>
    <scope>NUCLEOTIDE SEQUENCE [LARGE SCALE GENOMIC DNA]</scope>
    <source>
        <strain evidence="2">DSM 27623</strain>
    </source>
</reference>
<name>A0A1N6J0F4_9FLAO</name>
<dbReference type="STRING" id="1416779.SAMN05444409_3177"/>
<keyword evidence="2" id="KW-1185">Reference proteome</keyword>
<accession>A0A1N6J0F4</accession>
<dbReference type="EMBL" id="FSRK01000002">
    <property type="protein sequence ID" value="SIO37659.1"/>
    <property type="molecule type" value="Genomic_DNA"/>
</dbReference>
<proteinExistence type="predicted"/>
<gene>
    <name evidence="1" type="ORF">SAMN05444409_3177</name>
</gene>
<organism evidence="1 2">
    <name type="scientific">Epilithonimonas zeae</name>
    <dbReference type="NCBI Taxonomy" id="1416779"/>
    <lineage>
        <taxon>Bacteria</taxon>
        <taxon>Pseudomonadati</taxon>
        <taxon>Bacteroidota</taxon>
        <taxon>Flavobacteriia</taxon>
        <taxon>Flavobacteriales</taxon>
        <taxon>Weeksellaceae</taxon>
        <taxon>Chryseobacterium group</taxon>
        <taxon>Epilithonimonas</taxon>
    </lineage>
</organism>
<dbReference type="Proteomes" id="UP000185207">
    <property type="component" value="Unassembled WGS sequence"/>
</dbReference>
<dbReference type="AlphaFoldDB" id="A0A1N6J0F4"/>
<protein>
    <submittedName>
        <fullName evidence="1">Uncharacterized protein</fullName>
    </submittedName>
</protein>